<evidence type="ECO:0000313" key="2">
    <source>
        <dbReference type="Proteomes" id="UP000287166"/>
    </source>
</evidence>
<dbReference type="Proteomes" id="UP000287166">
    <property type="component" value="Unassembled WGS sequence"/>
</dbReference>
<name>A0A401GP65_9APHY</name>
<dbReference type="AlphaFoldDB" id="A0A401GP65"/>
<proteinExistence type="predicted"/>
<gene>
    <name evidence="1" type="ORF">SCP_0509980</name>
</gene>
<sequence length="118" mass="13057">MMNSFPNLSLGRPSPVPSAYIPPTCHGVRPYTVLVDPLPSSLSDIEVDSESTREGVFRITTVPHKRKGLVACQRTRKGAVSDKWPCSSLSLPPVATLWFSPYSRTVRTTLKNAYKRTP</sequence>
<organism evidence="1 2">
    <name type="scientific">Sparassis crispa</name>
    <dbReference type="NCBI Taxonomy" id="139825"/>
    <lineage>
        <taxon>Eukaryota</taxon>
        <taxon>Fungi</taxon>
        <taxon>Dikarya</taxon>
        <taxon>Basidiomycota</taxon>
        <taxon>Agaricomycotina</taxon>
        <taxon>Agaricomycetes</taxon>
        <taxon>Polyporales</taxon>
        <taxon>Sparassidaceae</taxon>
        <taxon>Sparassis</taxon>
    </lineage>
</organism>
<accession>A0A401GP65</accession>
<dbReference type="InParanoid" id="A0A401GP65"/>
<dbReference type="EMBL" id="BFAD01000005">
    <property type="protein sequence ID" value="GBE83939.1"/>
    <property type="molecule type" value="Genomic_DNA"/>
</dbReference>
<protein>
    <submittedName>
        <fullName evidence="1">Uncharacterized protein</fullName>
    </submittedName>
</protein>
<comment type="caution">
    <text evidence="1">The sequence shown here is derived from an EMBL/GenBank/DDBJ whole genome shotgun (WGS) entry which is preliminary data.</text>
</comment>
<evidence type="ECO:0000313" key="1">
    <source>
        <dbReference type="EMBL" id="GBE83939.1"/>
    </source>
</evidence>
<reference evidence="1 2" key="1">
    <citation type="journal article" date="2018" name="Sci. Rep.">
        <title>Genome sequence of the cauliflower mushroom Sparassis crispa (Hanabiratake) and its association with beneficial usage.</title>
        <authorList>
            <person name="Kiyama R."/>
            <person name="Furutani Y."/>
            <person name="Kawaguchi K."/>
            <person name="Nakanishi T."/>
        </authorList>
    </citation>
    <scope>NUCLEOTIDE SEQUENCE [LARGE SCALE GENOMIC DNA]</scope>
</reference>
<dbReference type="GeneID" id="38780856"/>
<dbReference type="RefSeq" id="XP_027614852.1">
    <property type="nucleotide sequence ID" value="XM_027759051.1"/>
</dbReference>
<keyword evidence="2" id="KW-1185">Reference proteome</keyword>